<dbReference type="InParanoid" id="A0A2Y9QDR8"/>
<dbReference type="Gene3D" id="3.40.33.10">
    <property type="entry name" value="CAP"/>
    <property type="match status" value="1"/>
</dbReference>
<dbReference type="InterPro" id="IPR001283">
    <property type="entry name" value="CRISP-related"/>
</dbReference>
<dbReference type="PANTHER" id="PTHR10334">
    <property type="entry name" value="CYSTEINE-RICH SECRETORY PROTEIN-RELATED"/>
    <property type="match status" value="1"/>
</dbReference>
<evidence type="ECO:0000313" key="4">
    <source>
        <dbReference type="Proteomes" id="UP000248480"/>
    </source>
</evidence>
<dbReference type="SMART" id="SM00198">
    <property type="entry name" value="SCP"/>
    <property type="match status" value="1"/>
</dbReference>
<dbReference type="RefSeq" id="XP_023581355.1">
    <property type="nucleotide sequence ID" value="XM_023725587.1"/>
</dbReference>
<reference evidence="5" key="1">
    <citation type="submission" date="2025-08" db="UniProtKB">
        <authorList>
            <consortium name="RefSeq"/>
        </authorList>
    </citation>
    <scope>IDENTIFICATION</scope>
</reference>
<name>A0A2Y9QDR8_TRIMA</name>
<evidence type="ECO:0000256" key="2">
    <source>
        <dbReference type="ARBA" id="ARBA00023157"/>
    </source>
</evidence>
<sequence length="166" mass="18776">MAITNKHNDLRRMVNPSASNMLKMTWNAEVAKNARNWANKCTLPHSPPNQQRTIAHCGENLFMSSHPKSWSDVIQSLYDEVKYFKYGFGSTRPNTTTGHYTQLVWATSHQVGCALAYCPQHPLRYYYVCQYCPAGNDVTTIKTPYKKGKPCGDCPNHCDKGLCTNP</sequence>
<dbReference type="Pfam" id="PF00188">
    <property type="entry name" value="CAP"/>
    <property type="match status" value="1"/>
</dbReference>
<dbReference type="GO" id="GO:0005576">
    <property type="term" value="C:extracellular region"/>
    <property type="evidence" value="ECO:0007669"/>
    <property type="project" value="InterPro"/>
</dbReference>
<dbReference type="GeneID" id="101343310"/>
<keyword evidence="2" id="KW-1015">Disulfide bond</keyword>
<dbReference type="KEGG" id="tmu:101343310"/>
<protein>
    <submittedName>
        <fullName evidence="5">Cysteine-rich secretory protein 2</fullName>
    </submittedName>
</protein>
<dbReference type="InterPro" id="IPR035940">
    <property type="entry name" value="CAP_sf"/>
</dbReference>
<organism evidence="4 5">
    <name type="scientific">Trichechus manatus latirostris</name>
    <name type="common">Florida manatee</name>
    <dbReference type="NCBI Taxonomy" id="127582"/>
    <lineage>
        <taxon>Eukaryota</taxon>
        <taxon>Metazoa</taxon>
        <taxon>Chordata</taxon>
        <taxon>Craniata</taxon>
        <taxon>Vertebrata</taxon>
        <taxon>Euteleostomi</taxon>
        <taxon>Mammalia</taxon>
        <taxon>Eutheria</taxon>
        <taxon>Afrotheria</taxon>
        <taxon>Sirenia</taxon>
        <taxon>Trichechidae</taxon>
        <taxon>Trichechus</taxon>
    </lineage>
</organism>
<dbReference type="CDD" id="cd05383">
    <property type="entry name" value="CAP_CRISP"/>
    <property type="match status" value="1"/>
</dbReference>
<feature type="domain" description="SCP" evidence="3">
    <location>
        <begin position="2"/>
        <end position="139"/>
    </location>
</feature>
<dbReference type="InterPro" id="IPR002413">
    <property type="entry name" value="V5_allergen-like"/>
</dbReference>
<dbReference type="InterPro" id="IPR018244">
    <property type="entry name" value="Allrgn_V5/Tpx1_CS"/>
</dbReference>
<dbReference type="AlphaFoldDB" id="A0A2Y9QDR8"/>
<dbReference type="PRINTS" id="PR00837">
    <property type="entry name" value="V5TPXLIKE"/>
</dbReference>
<comment type="similarity">
    <text evidence="1">Belongs to the CRISP family.</text>
</comment>
<dbReference type="InterPro" id="IPR034117">
    <property type="entry name" value="SCP_CRISP"/>
</dbReference>
<gene>
    <name evidence="5" type="primary">LOC101343310</name>
</gene>
<dbReference type="SUPFAM" id="SSF55797">
    <property type="entry name" value="PR-1-like"/>
    <property type="match status" value="1"/>
</dbReference>
<dbReference type="Proteomes" id="UP000248480">
    <property type="component" value="Unplaced"/>
</dbReference>
<dbReference type="PROSITE" id="PS01010">
    <property type="entry name" value="CRISP_2"/>
    <property type="match status" value="1"/>
</dbReference>
<accession>A0A2Y9QDR8</accession>
<dbReference type="InterPro" id="IPR014044">
    <property type="entry name" value="CAP_dom"/>
</dbReference>
<evidence type="ECO:0000313" key="5">
    <source>
        <dbReference type="RefSeq" id="XP_023581355.1"/>
    </source>
</evidence>
<evidence type="ECO:0000256" key="1">
    <source>
        <dbReference type="ARBA" id="ARBA00009923"/>
    </source>
</evidence>
<dbReference type="PROSITE" id="PS01009">
    <property type="entry name" value="CRISP_1"/>
    <property type="match status" value="1"/>
</dbReference>
<evidence type="ECO:0000259" key="3">
    <source>
        <dbReference type="SMART" id="SM00198"/>
    </source>
</evidence>
<keyword evidence="4" id="KW-1185">Reference proteome</keyword>
<dbReference type="FunFam" id="3.40.33.10:FF:000005">
    <property type="entry name" value="Cysteine-rich secretory protein 2"/>
    <property type="match status" value="1"/>
</dbReference>
<proteinExistence type="inferred from homology"/>
<dbReference type="PRINTS" id="PR00838">
    <property type="entry name" value="V5ALLERGEN"/>
</dbReference>